<sequence length="78" mass="8853">MQRHQLETRRQAIISRALNDVDSIATSKKIVFHSDSEGECIEEASIEKKARGIPLFDNEEGGDIEDIEVKYVVVSIFF</sequence>
<evidence type="ECO:0000313" key="2">
    <source>
        <dbReference type="WBParaSite" id="PEQ_0000731401-mRNA-1"/>
    </source>
</evidence>
<protein>
    <submittedName>
        <fullName evidence="2">Uncharacterized protein</fullName>
    </submittedName>
</protein>
<dbReference type="Proteomes" id="UP000887564">
    <property type="component" value="Unplaced"/>
</dbReference>
<dbReference type="WBParaSite" id="PEQ_0000731401-mRNA-1">
    <property type="protein sequence ID" value="PEQ_0000731401-mRNA-1"/>
    <property type="gene ID" value="PEQ_0000731401"/>
</dbReference>
<proteinExistence type="predicted"/>
<accession>A0A914RLC7</accession>
<dbReference type="AlphaFoldDB" id="A0A914RLC7"/>
<keyword evidence="1" id="KW-1185">Reference proteome</keyword>
<organism evidence="1 2">
    <name type="scientific">Parascaris equorum</name>
    <name type="common">Equine roundworm</name>
    <dbReference type="NCBI Taxonomy" id="6256"/>
    <lineage>
        <taxon>Eukaryota</taxon>
        <taxon>Metazoa</taxon>
        <taxon>Ecdysozoa</taxon>
        <taxon>Nematoda</taxon>
        <taxon>Chromadorea</taxon>
        <taxon>Rhabditida</taxon>
        <taxon>Spirurina</taxon>
        <taxon>Ascaridomorpha</taxon>
        <taxon>Ascaridoidea</taxon>
        <taxon>Ascarididae</taxon>
        <taxon>Parascaris</taxon>
    </lineage>
</organism>
<evidence type="ECO:0000313" key="1">
    <source>
        <dbReference type="Proteomes" id="UP000887564"/>
    </source>
</evidence>
<reference evidence="2" key="1">
    <citation type="submission" date="2022-11" db="UniProtKB">
        <authorList>
            <consortium name="WormBaseParasite"/>
        </authorList>
    </citation>
    <scope>IDENTIFICATION</scope>
</reference>
<name>A0A914RLC7_PAREQ</name>